<gene>
    <name evidence="4" type="ORF">HMPREF3186_00173</name>
</gene>
<comment type="cofactor">
    <cofactor evidence="1">
        <name>Mg(2+)</name>
        <dbReference type="ChEBI" id="CHEBI:18420"/>
    </cofactor>
</comment>
<evidence type="ECO:0000256" key="1">
    <source>
        <dbReference type="ARBA" id="ARBA00001946"/>
    </source>
</evidence>
<dbReference type="GO" id="GO:0016787">
    <property type="term" value="F:hydrolase activity"/>
    <property type="evidence" value="ECO:0007669"/>
    <property type="project" value="UniProtKB-KW"/>
</dbReference>
<dbReference type="GO" id="GO:0005829">
    <property type="term" value="C:cytosol"/>
    <property type="evidence" value="ECO:0007669"/>
    <property type="project" value="TreeGrafter"/>
</dbReference>
<dbReference type="SUPFAM" id="SSF55811">
    <property type="entry name" value="Nudix"/>
    <property type="match status" value="1"/>
</dbReference>
<dbReference type="InterPro" id="IPR015797">
    <property type="entry name" value="NUDIX_hydrolase-like_dom_sf"/>
</dbReference>
<dbReference type="PANTHER" id="PTHR11839">
    <property type="entry name" value="UDP/ADP-SUGAR PYROPHOSPHATASE"/>
    <property type="match status" value="1"/>
</dbReference>
<dbReference type="PROSITE" id="PS51462">
    <property type="entry name" value="NUDIX"/>
    <property type="match status" value="1"/>
</dbReference>
<reference evidence="5" key="1">
    <citation type="submission" date="2016-01" db="EMBL/GenBank/DDBJ databases">
        <authorList>
            <person name="Mitreva M."/>
            <person name="Pepin K.H."/>
            <person name="Mihindukulasuriya K.A."/>
            <person name="Fulton R."/>
            <person name="Fronick C."/>
            <person name="O'Laughlin M."/>
            <person name="Miner T."/>
            <person name="Herter B."/>
            <person name="Rosa B.A."/>
            <person name="Cordes M."/>
            <person name="Tomlinson C."/>
            <person name="Wollam A."/>
            <person name="Palsikar V.B."/>
            <person name="Mardis E.R."/>
            <person name="Wilson R.K."/>
        </authorList>
    </citation>
    <scope>NUCLEOTIDE SEQUENCE [LARGE SCALE GENOMIC DNA]</scope>
    <source>
        <strain evidence="5">DNF01167</strain>
    </source>
</reference>
<dbReference type="InterPro" id="IPR000086">
    <property type="entry name" value="NUDIX_hydrolase_dom"/>
</dbReference>
<dbReference type="PATRIC" id="fig|1379.3.peg.169"/>
<dbReference type="EMBL" id="LSDC01000017">
    <property type="protein sequence ID" value="KXB63142.1"/>
    <property type="molecule type" value="Genomic_DNA"/>
</dbReference>
<dbReference type="FunFam" id="3.90.79.10:FF:000024">
    <property type="entry name" value="ADP-ribose pyrophosphatase"/>
    <property type="match status" value="1"/>
</dbReference>
<evidence type="ECO:0000313" key="5">
    <source>
        <dbReference type="Proteomes" id="UP000070355"/>
    </source>
</evidence>
<dbReference type="AlphaFoldDB" id="A0A134A629"/>
<dbReference type="STRING" id="1379.HMPREF3186_00173"/>
<sequence>MEEIMKIDLEEKTIEVEKIFEGKVLDLEVHTVTLPNGETSTRELINHRGAVAILALTKDDEVILVEQYRKAIEAVTLEIPAGKLEPGEDNKKLAAIRELQEETGYVVEEEKLEMLCDVHVALGYSSELITIYYVDNLEYAGEQNPDDDEFINLRKYKIEEAFKLLDDNVITDSKTMLALSYLKNRKGAK</sequence>
<keyword evidence="2 4" id="KW-0378">Hydrolase</keyword>
<feature type="domain" description="Nudix hydrolase" evidence="3">
    <location>
        <begin position="45"/>
        <end position="178"/>
    </location>
</feature>
<dbReference type="GO" id="GO:0006753">
    <property type="term" value="P:nucleoside phosphate metabolic process"/>
    <property type="evidence" value="ECO:0007669"/>
    <property type="project" value="TreeGrafter"/>
</dbReference>
<protein>
    <submittedName>
        <fullName evidence="4">Hydrolase, NUDIX family</fullName>
    </submittedName>
</protein>
<dbReference type="PANTHER" id="PTHR11839:SF18">
    <property type="entry name" value="NUDIX HYDROLASE DOMAIN-CONTAINING PROTEIN"/>
    <property type="match status" value="1"/>
</dbReference>
<proteinExistence type="predicted"/>
<accession>A0A134A629</accession>
<organism evidence="4 5">
    <name type="scientific">Gemella haemolysans</name>
    <dbReference type="NCBI Taxonomy" id="1379"/>
    <lineage>
        <taxon>Bacteria</taxon>
        <taxon>Bacillati</taxon>
        <taxon>Bacillota</taxon>
        <taxon>Bacilli</taxon>
        <taxon>Bacillales</taxon>
        <taxon>Gemellaceae</taxon>
        <taxon>Gemella</taxon>
    </lineage>
</organism>
<name>A0A134A629_9BACL</name>
<comment type="caution">
    <text evidence="4">The sequence shown here is derived from an EMBL/GenBank/DDBJ whole genome shotgun (WGS) entry which is preliminary data.</text>
</comment>
<dbReference type="Pfam" id="PF00293">
    <property type="entry name" value="NUDIX"/>
    <property type="match status" value="1"/>
</dbReference>
<dbReference type="CDD" id="cd03424">
    <property type="entry name" value="NUDIX_ADPRase_Nudt5_UGPPase_Nudt14"/>
    <property type="match status" value="1"/>
</dbReference>
<evidence type="ECO:0000259" key="3">
    <source>
        <dbReference type="PROSITE" id="PS51462"/>
    </source>
</evidence>
<dbReference type="Proteomes" id="UP000070355">
    <property type="component" value="Unassembled WGS sequence"/>
</dbReference>
<evidence type="ECO:0000256" key="2">
    <source>
        <dbReference type="ARBA" id="ARBA00022801"/>
    </source>
</evidence>
<evidence type="ECO:0000313" key="4">
    <source>
        <dbReference type="EMBL" id="KXB63142.1"/>
    </source>
</evidence>
<dbReference type="Gene3D" id="3.90.79.10">
    <property type="entry name" value="Nucleoside Triphosphate Pyrophosphohydrolase"/>
    <property type="match status" value="1"/>
</dbReference>
<dbReference type="GO" id="GO:0019693">
    <property type="term" value="P:ribose phosphate metabolic process"/>
    <property type="evidence" value="ECO:0007669"/>
    <property type="project" value="TreeGrafter"/>
</dbReference>